<dbReference type="InterPro" id="IPR011545">
    <property type="entry name" value="DEAD/DEAH_box_helicase_dom"/>
</dbReference>
<reference evidence="3 4" key="1">
    <citation type="submission" date="2014-06" db="EMBL/GenBank/DDBJ databases">
        <authorList>
            <consortium name="DOE Joint Genome Institute"/>
            <person name="Kuo A."/>
            <person name="Kohler A."/>
            <person name="Nagy L.G."/>
            <person name="Floudas D."/>
            <person name="Copeland A."/>
            <person name="Barry K.W."/>
            <person name="Cichocki N."/>
            <person name="Veneault-Fourrey C."/>
            <person name="LaButti K."/>
            <person name="Lindquist E.A."/>
            <person name="Lipzen A."/>
            <person name="Lundell T."/>
            <person name="Morin E."/>
            <person name="Murat C."/>
            <person name="Sun H."/>
            <person name="Tunlid A."/>
            <person name="Henrissat B."/>
            <person name="Grigoriev I.V."/>
            <person name="Hibbett D.S."/>
            <person name="Martin F."/>
            <person name="Nordberg H.P."/>
            <person name="Cantor M.N."/>
            <person name="Hua S.X."/>
        </authorList>
    </citation>
    <scope>NUCLEOTIDE SEQUENCE [LARGE SCALE GENOMIC DNA]</scope>
    <source>
        <strain evidence="3 4">ATCC 200175</strain>
    </source>
</reference>
<dbReference type="GO" id="GO:0005737">
    <property type="term" value="C:cytoplasm"/>
    <property type="evidence" value="ECO:0007669"/>
    <property type="project" value="TreeGrafter"/>
</dbReference>
<accession>A0A0C9SR50</accession>
<feature type="non-terminal residue" evidence="3">
    <location>
        <position position="1"/>
    </location>
</feature>
<dbReference type="OrthoDB" id="2499463at2759"/>
<protein>
    <submittedName>
        <fullName evidence="3">Unplaced genomic scaffold PAXINscaffold_93, whole genome shotgun sequence</fullName>
    </submittedName>
</protein>
<name>A0A0C9SR50_PAXIN</name>
<dbReference type="InterPro" id="IPR014001">
    <property type="entry name" value="Helicase_ATP-bd"/>
</dbReference>
<dbReference type="SMART" id="SM00487">
    <property type="entry name" value="DEXDc"/>
    <property type="match status" value="1"/>
</dbReference>
<proteinExistence type="inferred from homology"/>
<feature type="domain" description="Helicase ATP-binding" evidence="2">
    <location>
        <begin position="15"/>
        <end position="189"/>
    </location>
</feature>
<dbReference type="SUPFAM" id="SSF52540">
    <property type="entry name" value="P-loop containing nucleoside triphosphate hydrolases"/>
    <property type="match status" value="1"/>
</dbReference>
<gene>
    <name evidence="3" type="ORF">PAXINDRAFT_86470</name>
</gene>
<dbReference type="Proteomes" id="UP000053647">
    <property type="component" value="Unassembled WGS sequence"/>
</dbReference>
<dbReference type="GO" id="GO:0005524">
    <property type="term" value="F:ATP binding"/>
    <property type="evidence" value="ECO:0007669"/>
    <property type="project" value="InterPro"/>
</dbReference>
<evidence type="ECO:0000313" key="4">
    <source>
        <dbReference type="Proteomes" id="UP000053647"/>
    </source>
</evidence>
<reference evidence="4" key="2">
    <citation type="submission" date="2015-01" db="EMBL/GenBank/DDBJ databases">
        <title>Evolutionary Origins and Diversification of the Mycorrhizal Mutualists.</title>
        <authorList>
            <consortium name="DOE Joint Genome Institute"/>
            <consortium name="Mycorrhizal Genomics Consortium"/>
            <person name="Kohler A."/>
            <person name="Kuo A."/>
            <person name="Nagy L.G."/>
            <person name="Floudas D."/>
            <person name="Copeland A."/>
            <person name="Barry K.W."/>
            <person name="Cichocki N."/>
            <person name="Veneault-Fourrey C."/>
            <person name="LaButti K."/>
            <person name="Lindquist E.A."/>
            <person name="Lipzen A."/>
            <person name="Lundell T."/>
            <person name="Morin E."/>
            <person name="Murat C."/>
            <person name="Riley R."/>
            <person name="Ohm R."/>
            <person name="Sun H."/>
            <person name="Tunlid A."/>
            <person name="Henrissat B."/>
            <person name="Grigoriev I.V."/>
            <person name="Hibbett D.S."/>
            <person name="Martin F."/>
        </authorList>
    </citation>
    <scope>NUCLEOTIDE SEQUENCE [LARGE SCALE GENOMIC DNA]</scope>
    <source>
        <strain evidence="4">ATCC 200175</strain>
    </source>
</reference>
<dbReference type="GO" id="GO:0043138">
    <property type="term" value="F:3'-5' DNA helicase activity"/>
    <property type="evidence" value="ECO:0007669"/>
    <property type="project" value="TreeGrafter"/>
</dbReference>
<dbReference type="GO" id="GO:0003676">
    <property type="term" value="F:nucleic acid binding"/>
    <property type="evidence" value="ECO:0007669"/>
    <property type="project" value="InterPro"/>
</dbReference>
<dbReference type="GO" id="GO:0009378">
    <property type="term" value="F:four-way junction helicase activity"/>
    <property type="evidence" value="ECO:0007669"/>
    <property type="project" value="TreeGrafter"/>
</dbReference>
<dbReference type="GO" id="GO:0000724">
    <property type="term" value="P:double-strand break repair via homologous recombination"/>
    <property type="evidence" value="ECO:0007669"/>
    <property type="project" value="TreeGrafter"/>
</dbReference>
<dbReference type="Pfam" id="PF00270">
    <property type="entry name" value="DEAD"/>
    <property type="match status" value="1"/>
</dbReference>
<comment type="similarity">
    <text evidence="1">Belongs to the helicase family. RecQ subfamily.</text>
</comment>
<dbReference type="PANTHER" id="PTHR13710">
    <property type="entry name" value="DNA HELICASE RECQ FAMILY MEMBER"/>
    <property type="match status" value="1"/>
</dbReference>
<dbReference type="EMBL" id="KN819415">
    <property type="protein sequence ID" value="KIJ10154.1"/>
    <property type="molecule type" value="Genomic_DNA"/>
</dbReference>
<dbReference type="GO" id="GO:0005694">
    <property type="term" value="C:chromosome"/>
    <property type="evidence" value="ECO:0007669"/>
    <property type="project" value="TreeGrafter"/>
</dbReference>
<keyword evidence="4" id="KW-1185">Reference proteome</keyword>
<dbReference type="HOGENOM" id="CLU_001103_19_6_1"/>
<dbReference type="PROSITE" id="PS51192">
    <property type="entry name" value="HELICASE_ATP_BIND_1"/>
    <property type="match status" value="1"/>
</dbReference>
<evidence type="ECO:0000256" key="1">
    <source>
        <dbReference type="ARBA" id="ARBA00005446"/>
    </source>
</evidence>
<dbReference type="Gene3D" id="3.40.50.300">
    <property type="entry name" value="P-loop containing nucleotide triphosphate hydrolases"/>
    <property type="match status" value="2"/>
</dbReference>
<dbReference type="PANTHER" id="PTHR13710:SF120">
    <property type="entry name" value="BIFUNCTIONAL 3'-5' EXONUCLEASE_ATP-DEPENDENT HELICASE WRN"/>
    <property type="match status" value="1"/>
</dbReference>
<evidence type="ECO:0000313" key="3">
    <source>
        <dbReference type="EMBL" id="KIJ10154.1"/>
    </source>
</evidence>
<dbReference type="AlphaFoldDB" id="A0A0C9SR50"/>
<dbReference type="GO" id="GO:0005634">
    <property type="term" value="C:nucleus"/>
    <property type="evidence" value="ECO:0007669"/>
    <property type="project" value="TreeGrafter"/>
</dbReference>
<dbReference type="InterPro" id="IPR027417">
    <property type="entry name" value="P-loop_NTPase"/>
</dbReference>
<sequence>ERCGKVAYPLQLDATEALILGLDSIVIVGTGAGKTMPFIMPLLSDKRKGVIIISPLKALQRDQVTPPMFRKMGVSAINVNGDTWSPQMSKDLEDHKYQAILLGPEMCLEHEGFHDLFKSSSFTKNLVALVIDEAHCISQWGGDFRTSYSKLGELRSYVPTTVPILATSTTLAPSTLEEVRDKLHINPKKSFFVNLGNDRPNITPSVIQMRNASDYGALLELIVEGVSSPEDLAKTIVFTNSIQKTLEIQRFLHSHLPICCYPYIDIFHAHRTARLKHRTLERFYRGHIKLLVATEAAGMVCGNAS</sequence>
<evidence type="ECO:0000259" key="2">
    <source>
        <dbReference type="PROSITE" id="PS51192"/>
    </source>
</evidence>
<organism evidence="3 4">
    <name type="scientific">Paxillus involutus ATCC 200175</name>
    <dbReference type="NCBI Taxonomy" id="664439"/>
    <lineage>
        <taxon>Eukaryota</taxon>
        <taxon>Fungi</taxon>
        <taxon>Dikarya</taxon>
        <taxon>Basidiomycota</taxon>
        <taxon>Agaricomycotina</taxon>
        <taxon>Agaricomycetes</taxon>
        <taxon>Agaricomycetidae</taxon>
        <taxon>Boletales</taxon>
        <taxon>Paxilineae</taxon>
        <taxon>Paxillaceae</taxon>
        <taxon>Paxillus</taxon>
    </lineage>
</organism>